<dbReference type="InterPro" id="IPR015943">
    <property type="entry name" value="WD40/YVTN_repeat-like_dom_sf"/>
</dbReference>
<evidence type="ECO:0000256" key="1">
    <source>
        <dbReference type="ARBA" id="ARBA00022574"/>
    </source>
</evidence>
<dbReference type="Proteomes" id="UP001347796">
    <property type="component" value="Unassembled WGS sequence"/>
</dbReference>
<dbReference type="SUPFAM" id="SSF50978">
    <property type="entry name" value="WD40 repeat-like"/>
    <property type="match status" value="1"/>
</dbReference>
<feature type="repeat" description="WD" evidence="3">
    <location>
        <begin position="10"/>
        <end position="51"/>
    </location>
</feature>
<dbReference type="PROSITE" id="PS50294">
    <property type="entry name" value="WD_REPEATS_REGION"/>
    <property type="match status" value="1"/>
</dbReference>
<gene>
    <name evidence="4" type="ORF">SNE40_014670</name>
</gene>
<dbReference type="AlphaFoldDB" id="A0AAN8PTS9"/>
<organism evidence="4 5">
    <name type="scientific">Patella caerulea</name>
    <name type="common">Rayed Mediterranean limpet</name>
    <dbReference type="NCBI Taxonomy" id="87958"/>
    <lineage>
        <taxon>Eukaryota</taxon>
        <taxon>Metazoa</taxon>
        <taxon>Spiralia</taxon>
        <taxon>Lophotrochozoa</taxon>
        <taxon>Mollusca</taxon>
        <taxon>Gastropoda</taxon>
        <taxon>Patellogastropoda</taxon>
        <taxon>Patelloidea</taxon>
        <taxon>Patellidae</taxon>
        <taxon>Patella</taxon>
    </lineage>
</organism>
<accession>A0AAN8PTS9</accession>
<name>A0AAN8PTS9_PATCE</name>
<dbReference type="InterPro" id="IPR036322">
    <property type="entry name" value="WD40_repeat_dom_sf"/>
</dbReference>
<keyword evidence="1 3" id="KW-0853">WD repeat</keyword>
<protein>
    <recommendedName>
        <fullName evidence="6">WD40 repeat-like protein</fullName>
    </recommendedName>
</protein>
<feature type="repeat" description="WD" evidence="3">
    <location>
        <begin position="188"/>
        <end position="225"/>
    </location>
</feature>
<dbReference type="PANTHER" id="PTHR19848:SF8">
    <property type="entry name" value="F-BOX AND WD REPEAT DOMAIN CONTAINING 7"/>
    <property type="match status" value="1"/>
</dbReference>
<proteinExistence type="predicted"/>
<dbReference type="InterPro" id="IPR020472">
    <property type="entry name" value="WD40_PAC1"/>
</dbReference>
<evidence type="ECO:0000256" key="2">
    <source>
        <dbReference type="ARBA" id="ARBA00022737"/>
    </source>
</evidence>
<feature type="repeat" description="WD" evidence="3">
    <location>
        <begin position="632"/>
        <end position="664"/>
    </location>
</feature>
<sequence length="798" mass="90394">MAMEKQYVIRETHTRAITAIGYNPVRREILMGCEDGLIKCWESETGKLLLTSLEHKGWVTDFLYWLEPKLVFSSANDGFIVAWGSGGGVYDKIHIGLPVYCMAINPRRHQLVCGVNGGIRVYMLDEGKECGHVINTKPLYIASEHTDIVRNIICNESRIYSAGYDQKMVIYDSSYTGDNSLEPIFINHQAHDAGISCLLLARDNENNTWILTGSFDKSVKIWSVDGKFVHKLDNFISTVSGICYIPRNKIVWVAGGTSYASLFDPKSGDNVSDFIGTFQKQEEEKYHLQILKFFPELNQCVATTSRRHLIVWKYNSSGCITALKCKAPLESLCYTKKVPLLIFSGDSEGVIIKWERMQSNHFMYSKETFQLSDSIIKKKRNGSAKSSRNVKNENERVMTPGSIASEQNQYNQSKEKVITSHYAYNKSNIPPLSSHKHPNTTILKILFIERLDYILAASEDSNIYVWGFDEAAVLVLKNMKPQDIDNLVHRYSVLLDIDSEIHPKNQISKETSDSVTNRVAGFICKAVFSEHMSCVTSMVCVGRDHGQKGTYVVSAGWDRRICIWDLETNQLHDTFRNTQKSYENLELASDGIILDLTYSPKTNEIAYSSSDKMVYIRKFSTNGSRMTLVNTLQGHEGEVTVVKWNSIRNKWVTGSEDGTVRIWSSEGFNECEQVLSVQGGVCCLCIDKIHGSIIAGIQSIIRVYEPEFYRLVQTNIGHGDAVRSIIHIAERSQYVSSSWDKTIRVWNAWKLPNRHKAGTGKQEIVLETVTEDLDHEVEVEETEEVVAEETLVIEEEEE</sequence>
<keyword evidence="2" id="KW-0677">Repeat</keyword>
<feature type="repeat" description="WD" evidence="3">
    <location>
        <begin position="549"/>
        <end position="574"/>
    </location>
</feature>
<dbReference type="InterPro" id="IPR001680">
    <property type="entry name" value="WD40_rpt"/>
</dbReference>
<dbReference type="Pfam" id="PF00400">
    <property type="entry name" value="WD40"/>
    <property type="match status" value="5"/>
</dbReference>
<comment type="caution">
    <text evidence="4">The sequence shown here is derived from an EMBL/GenBank/DDBJ whole genome shotgun (WGS) entry which is preliminary data.</text>
</comment>
<dbReference type="PRINTS" id="PR00320">
    <property type="entry name" value="GPROTEINBRPT"/>
</dbReference>
<evidence type="ECO:0000313" key="5">
    <source>
        <dbReference type="Proteomes" id="UP001347796"/>
    </source>
</evidence>
<dbReference type="InterPro" id="IPR011047">
    <property type="entry name" value="Quinoprotein_ADH-like_sf"/>
</dbReference>
<dbReference type="SUPFAM" id="SSF50998">
    <property type="entry name" value="Quinoprotein alcohol dehydrogenase-like"/>
    <property type="match status" value="1"/>
</dbReference>
<keyword evidence="5" id="KW-1185">Reference proteome</keyword>
<dbReference type="PROSITE" id="PS50082">
    <property type="entry name" value="WD_REPEATS_2"/>
    <property type="match status" value="5"/>
</dbReference>
<evidence type="ECO:0008006" key="6">
    <source>
        <dbReference type="Google" id="ProtNLM"/>
    </source>
</evidence>
<feature type="repeat" description="WD" evidence="3">
    <location>
        <begin position="715"/>
        <end position="747"/>
    </location>
</feature>
<evidence type="ECO:0000313" key="4">
    <source>
        <dbReference type="EMBL" id="KAK6176370.1"/>
    </source>
</evidence>
<dbReference type="EMBL" id="JAZGQO010000010">
    <property type="protein sequence ID" value="KAK6176370.1"/>
    <property type="molecule type" value="Genomic_DNA"/>
</dbReference>
<evidence type="ECO:0000256" key="3">
    <source>
        <dbReference type="PROSITE-ProRule" id="PRU00221"/>
    </source>
</evidence>
<dbReference type="PANTHER" id="PTHR19848">
    <property type="entry name" value="WD40 REPEAT PROTEIN"/>
    <property type="match status" value="1"/>
</dbReference>
<reference evidence="4 5" key="1">
    <citation type="submission" date="2024-01" db="EMBL/GenBank/DDBJ databases">
        <title>The genome of the rayed Mediterranean limpet Patella caerulea (Linnaeus, 1758).</title>
        <authorList>
            <person name="Anh-Thu Weber A."/>
            <person name="Halstead-Nussloch G."/>
        </authorList>
    </citation>
    <scope>NUCLEOTIDE SEQUENCE [LARGE SCALE GENOMIC DNA]</scope>
    <source>
        <strain evidence="4">AATW-2023a</strain>
        <tissue evidence="4">Whole specimen</tissue>
    </source>
</reference>
<dbReference type="Gene3D" id="2.130.10.10">
    <property type="entry name" value="YVTN repeat-like/Quinoprotein amine dehydrogenase"/>
    <property type="match status" value="4"/>
</dbReference>
<dbReference type="SMART" id="SM00320">
    <property type="entry name" value="WD40"/>
    <property type="match status" value="13"/>
</dbReference>